<reference evidence="2" key="2">
    <citation type="submission" date="2013-10" db="EMBL/GenBank/DDBJ databases">
        <authorList>
            <person name="Aslett M."/>
        </authorList>
    </citation>
    <scope>NUCLEOTIDE SEQUENCE [LARGE SCALE GENOMIC DNA]</scope>
    <source>
        <strain evidence="2">Houghton</strain>
    </source>
</reference>
<reference evidence="2" key="1">
    <citation type="submission" date="2013-10" db="EMBL/GenBank/DDBJ databases">
        <title>Genomic analysis of the causative agents of coccidiosis in chickens.</title>
        <authorList>
            <person name="Reid A.J."/>
            <person name="Blake D."/>
            <person name="Billington K."/>
            <person name="Browne H."/>
            <person name="Dunn M."/>
            <person name="Hung S."/>
            <person name="Kawahara F."/>
            <person name="Miranda-Saavedra D."/>
            <person name="Mourier T."/>
            <person name="Nagra H."/>
            <person name="Otto T.D."/>
            <person name="Rawlings N."/>
            <person name="Sanchez A."/>
            <person name="Sanders M."/>
            <person name="Subramaniam C."/>
            <person name="Tay Y."/>
            <person name="Dear P."/>
            <person name="Doerig C."/>
            <person name="Gruber A."/>
            <person name="Parkinson J."/>
            <person name="Shirley M."/>
            <person name="Wan K.L."/>
            <person name="Berriman M."/>
            <person name="Tomley F."/>
            <person name="Pain A."/>
        </authorList>
    </citation>
    <scope>NUCLEOTIDE SEQUENCE [LARGE SCALE GENOMIC DNA]</scope>
    <source>
        <strain evidence="2">Houghton</strain>
    </source>
</reference>
<dbReference type="EMBL" id="HG676834">
    <property type="protein sequence ID" value="CDJ44290.1"/>
    <property type="molecule type" value="Genomic_DNA"/>
</dbReference>
<feature type="compositionally biased region" description="Low complexity" evidence="1">
    <location>
        <begin position="29"/>
        <end position="46"/>
    </location>
</feature>
<sequence length="233" mass="23612">MVDLTKSSESSGEEEGPQSVRAAPKRGPPARARGAPRGGPSKPRGGPQEGPPLSAAVYSVDESSLASEETAADEGPPGLLGAPPQKRGPPVELFGCPEDEENLQPSGPSTASRGPPDPLGGPPLVPSGGPPCCLSLEGSTSPKPANKRKPQKRHRGPPRGPVETPTSDPQEAPQGAPEEAPLWGPQGAPKGAPLGRLEEDAAAGKMKGAPPLLVRMEGGPPPVVSVLVKKAPF</sequence>
<feature type="compositionally biased region" description="Polar residues" evidence="1">
    <location>
        <begin position="103"/>
        <end position="112"/>
    </location>
</feature>
<keyword evidence="3" id="KW-1185">Reference proteome</keyword>
<accession>U6L923</accession>
<evidence type="ECO:0000313" key="3">
    <source>
        <dbReference type="Proteomes" id="UP000030747"/>
    </source>
</evidence>
<feature type="region of interest" description="Disordered" evidence="1">
    <location>
        <begin position="1"/>
        <end position="223"/>
    </location>
</feature>
<feature type="compositionally biased region" description="Basic residues" evidence="1">
    <location>
        <begin position="145"/>
        <end position="157"/>
    </location>
</feature>
<proteinExistence type="predicted"/>
<protein>
    <submittedName>
        <fullName evidence="2">Uncharacterized protein</fullName>
    </submittedName>
</protein>
<evidence type="ECO:0000313" key="2">
    <source>
        <dbReference type="EMBL" id="CDJ44290.1"/>
    </source>
</evidence>
<organism evidence="2 3">
    <name type="scientific">Eimeria tenella</name>
    <name type="common">Coccidian parasite</name>
    <dbReference type="NCBI Taxonomy" id="5802"/>
    <lineage>
        <taxon>Eukaryota</taxon>
        <taxon>Sar</taxon>
        <taxon>Alveolata</taxon>
        <taxon>Apicomplexa</taxon>
        <taxon>Conoidasida</taxon>
        <taxon>Coccidia</taxon>
        <taxon>Eucoccidiorida</taxon>
        <taxon>Eimeriorina</taxon>
        <taxon>Eimeriidae</taxon>
        <taxon>Eimeria</taxon>
    </lineage>
</organism>
<gene>
    <name evidence="2" type="ORF">ETH_00041690</name>
</gene>
<dbReference type="VEuPathDB" id="ToxoDB:ETH_00041690"/>
<dbReference type="GeneID" id="25257378"/>
<dbReference type="RefSeq" id="XP_013235039.1">
    <property type="nucleotide sequence ID" value="XM_013379585.1"/>
</dbReference>
<dbReference type="Proteomes" id="UP000030747">
    <property type="component" value="Unassembled WGS sequence"/>
</dbReference>
<dbReference type="AlphaFoldDB" id="U6L923"/>
<name>U6L923_EIMTE</name>
<feature type="compositionally biased region" description="Pro residues" evidence="1">
    <location>
        <begin position="115"/>
        <end position="129"/>
    </location>
</feature>
<evidence type="ECO:0000256" key="1">
    <source>
        <dbReference type="SAM" id="MobiDB-lite"/>
    </source>
</evidence>
<dbReference type="VEuPathDB" id="ToxoDB:ETH2_1047400"/>